<dbReference type="InterPro" id="IPR048395">
    <property type="entry name" value="Glyco_hydro_31_C"/>
</dbReference>
<dbReference type="Gene3D" id="2.60.40.1760">
    <property type="entry name" value="glycosyl hydrolase (family 31)"/>
    <property type="match status" value="1"/>
</dbReference>
<dbReference type="CDD" id="cd06591">
    <property type="entry name" value="GH31_xylosidase_XylS"/>
    <property type="match status" value="1"/>
</dbReference>
<dbReference type="SUPFAM" id="SSF51011">
    <property type="entry name" value="Glycosyl hydrolase domain"/>
    <property type="match status" value="1"/>
</dbReference>
<dbReference type="Pfam" id="PF01055">
    <property type="entry name" value="Glyco_hydro_31_2nd"/>
    <property type="match status" value="1"/>
</dbReference>
<proteinExistence type="inferred from homology"/>
<gene>
    <name evidence="7" type="ORF">H6A31_09765</name>
</gene>
<dbReference type="Pfam" id="PF13802">
    <property type="entry name" value="Gal_mutarotas_2"/>
    <property type="match status" value="1"/>
</dbReference>
<evidence type="ECO:0000256" key="2">
    <source>
        <dbReference type="RuleBase" id="RU361185"/>
    </source>
</evidence>
<protein>
    <submittedName>
        <fullName evidence="7">DUF5110 domain-containing protein</fullName>
    </submittedName>
</protein>
<accession>A0ABS2EWA3</accession>
<evidence type="ECO:0000313" key="8">
    <source>
        <dbReference type="Proteomes" id="UP000703295"/>
    </source>
</evidence>
<dbReference type="Gene3D" id="3.20.20.80">
    <property type="entry name" value="Glycosidases"/>
    <property type="match status" value="1"/>
</dbReference>
<dbReference type="InterPro" id="IPR011013">
    <property type="entry name" value="Gal_mutarotase_sf_dom"/>
</dbReference>
<keyword evidence="2" id="KW-0378">Hydrolase</keyword>
<evidence type="ECO:0000259" key="3">
    <source>
        <dbReference type="Pfam" id="PF01055"/>
    </source>
</evidence>
<feature type="domain" description="Glycosyl hydrolase family 31 C-terminal" evidence="6">
    <location>
        <begin position="697"/>
        <end position="782"/>
    </location>
</feature>
<dbReference type="InterPro" id="IPR017853">
    <property type="entry name" value="GH"/>
</dbReference>
<dbReference type="Pfam" id="PF21365">
    <property type="entry name" value="Glyco_hydro_31_3rd"/>
    <property type="match status" value="1"/>
</dbReference>
<feature type="domain" description="DUF5110" evidence="5">
    <location>
        <begin position="799"/>
        <end position="865"/>
    </location>
</feature>
<keyword evidence="8" id="KW-1185">Reference proteome</keyword>
<dbReference type="InterPro" id="IPR033403">
    <property type="entry name" value="DUF5110"/>
</dbReference>
<comment type="similarity">
    <text evidence="1 2">Belongs to the glycosyl hydrolase 31 family.</text>
</comment>
<dbReference type="PANTHER" id="PTHR43863">
    <property type="entry name" value="HYDROLASE, PUTATIVE (AFU_ORTHOLOGUE AFUA_1G03140)-RELATED"/>
    <property type="match status" value="1"/>
</dbReference>
<dbReference type="CDD" id="cd14752">
    <property type="entry name" value="GH31_N"/>
    <property type="match status" value="1"/>
</dbReference>
<feature type="domain" description="Glycoside hydrolase family 31 N-terminal" evidence="4">
    <location>
        <begin position="58"/>
        <end position="212"/>
    </location>
</feature>
<reference evidence="7 8" key="1">
    <citation type="journal article" date="2021" name="Sci. Rep.">
        <title>The distribution of antibiotic resistance genes in chicken gut microbiota commensals.</title>
        <authorList>
            <person name="Juricova H."/>
            <person name="Matiasovicova J."/>
            <person name="Kubasova T."/>
            <person name="Cejkova D."/>
            <person name="Rychlik I."/>
        </authorList>
    </citation>
    <scope>NUCLEOTIDE SEQUENCE [LARGE SCALE GENOMIC DNA]</scope>
    <source>
        <strain evidence="7 8">An801</strain>
    </source>
</reference>
<dbReference type="InterPro" id="IPR025887">
    <property type="entry name" value="Glyco_hydro_31_N_dom"/>
</dbReference>
<keyword evidence="2" id="KW-0326">Glycosidase</keyword>
<dbReference type="InterPro" id="IPR051816">
    <property type="entry name" value="Glycosyl_Hydrolase_31"/>
</dbReference>
<dbReference type="PANTHER" id="PTHR43863:SF2">
    <property type="entry name" value="MALTASE-GLUCOAMYLASE"/>
    <property type="match status" value="1"/>
</dbReference>
<evidence type="ECO:0000259" key="4">
    <source>
        <dbReference type="Pfam" id="PF13802"/>
    </source>
</evidence>
<dbReference type="Gene3D" id="2.60.40.1180">
    <property type="entry name" value="Golgi alpha-mannosidase II"/>
    <property type="match status" value="2"/>
</dbReference>
<evidence type="ECO:0000256" key="1">
    <source>
        <dbReference type="ARBA" id="ARBA00007806"/>
    </source>
</evidence>
<dbReference type="Pfam" id="PF17137">
    <property type="entry name" value="DUF5110"/>
    <property type="match status" value="1"/>
</dbReference>
<dbReference type="InterPro" id="IPR013780">
    <property type="entry name" value="Glyco_hydro_b"/>
</dbReference>
<dbReference type="InterPro" id="IPR000322">
    <property type="entry name" value="Glyco_hydro_31_TIM"/>
</dbReference>
<dbReference type="SUPFAM" id="SSF51445">
    <property type="entry name" value="(Trans)glycosidases"/>
    <property type="match status" value="1"/>
</dbReference>
<dbReference type="SUPFAM" id="SSF74650">
    <property type="entry name" value="Galactose mutarotase-like"/>
    <property type="match status" value="1"/>
</dbReference>
<organism evidence="7 8">
    <name type="scientific">Bacteroides mediterraneensis</name>
    <dbReference type="NCBI Taxonomy" id="1841856"/>
    <lineage>
        <taxon>Bacteria</taxon>
        <taxon>Pseudomonadati</taxon>
        <taxon>Bacteroidota</taxon>
        <taxon>Bacteroidia</taxon>
        <taxon>Bacteroidales</taxon>
        <taxon>Bacteroidaceae</taxon>
        <taxon>Bacteroides</taxon>
    </lineage>
</organism>
<dbReference type="Proteomes" id="UP000703295">
    <property type="component" value="Unassembled WGS sequence"/>
</dbReference>
<name>A0ABS2EWA3_9BACE</name>
<dbReference type="EMBL" id="JACJJW010000025">
    <property type="protein sequence ID" value="MBM6758960.1"/>
    <property type="molecule type" value="Genomic_DNA"/>
</dbReference>
<sequence length="892" mass="100925">MKKSYCLLLFFLVCIGWKGQSLAGNVPGLLSVSQASEWTLEEEKVGQVVFRSADTSLKLIPLNDGAVRVIRSKGIAHQVPELVYLQTEAPSYTLKKGKDTYLLSLKGLKVQVAVSDGRVSFLSADGKEILEEEGSRIQPSVVQGEKTYVSTQTFHSPSDEYLYGLGQFQDGYLNVRGLTRRLTQVNTQIAIPFVMSNRGYGLLWNNYGLTDFNPASSVVALQKTGVLGDKVTVNVTSTEGGKEEVRESNVFIGSLKVESDGQYALMLDVGSTMARKHNLVIDGRTVIDQNNLWLPPTASVLVDLKAGEHSLRTELTKENTPKLFFRKVDATTTFRSPVSNGIDYTFFAGTADEVIASYREVTGEVPMLPVWALGYIHCRERFHSQKELLETASRFRKEKFPVDLMVQDWQYWGKYGWNAMRFDEADYPSPREMVDSLHRMDMKLMLSVWSKVDQNSVLGKRMAEKDYYIPGTPWIDFFNPEAASFYWQNFRDSLVLPIGIDAWWLDATEPENDDLVGRRVNHSSFPGEVFRNVYPLVVNKTVYEGLRNLSANGGKQGFFSSRTVLLTRSGFPGIQRYGVATWSGDVGNDWDTFRRQIVAGLGISVCGLPWWTYDAGGFFRPGEVQYTDVHFHERFARWLQTSVFLPLMRVHGYMTNTEFWNYGEKVTEMARKSLALRYRLLPYIYSESAWVSRENGTMLRPLVMDFPKDTQALSLKYQYMFGRSLLVSPIVEEGPDTWKTYLPAVQGGWYDFYDNQHLSSGWVQTQVSPDYIPVFVKAGTILPLASGCADDAKTALKSELEIRVYAGKDGMYQLYEDEGTNYAYEKGEYSCIRLDWDESRSTLVIGKRTGKYVGMDTTRKMKIVKVTPSANGKVEVAEKSVIYKGQELKVVF</sequence>
<comment type="caution">
    <text evidence="7">The sequence shown here is derived from an EMBL/GenBank/DDBJ whole genome shotgun (WGS) entry which is preliminary data.</text>
</comment>
<feature type="domain" description="Glycoside hydrolase family 31 TIM barrel" evidence="3">
    <location>
        <begin position="366"/>
        <end position="686"/>
    </location>
</feature>
<evidence type="ECO:0000259" key="5">
    <source>
        <dbReference type="Pfam" id="PF17137"/>
    </source>
</evidence>
<evidence type="ECO:0000313" key="7">
    <source>
        <dbReference type="EMBL" id="MBM6758960.1"/>
    </source>
</evidence>
<evidence type="ECO:0000259" key="6">
    <source>
        <dbReference type="Pfam" id="PF21365"/>
    </source>
</evidence>